<evidence type="ECO:0000313" key="4">
    <source>
        <dbReference type="Proteomes" id="UP000663889"/>
    </source>
</evidence>
<feature type="region of interest" description="Disordered" evidence="1">
    <location>
        <begin position="393"/>
        <end position="414"/>
    </location>
</feature>
<evidence type="ECO:0000313" key="2">
    <source>
        <dbReference type="EMBL" id="CAF1060031.1"/>
    </source>
</evidence>
<feature type="compositionally biased region" description="Polar residues" evidence="1">
    <location>
        <begin position="393"/>
        <end position="405"/>
    </location>
</feature>
<dbReference type="EMBL" id="CAJOBE010001088">
    <property type="protein sequence ID" value="CAF3713396.1"/>
    <property type="molecule type" value="Genomic_DNA"/>
</dbReference>
<dbReference type="Proteomes" id="UP000663889">
    <property type="component" value="Unassembled WGS sequence"/>
</dbReference>
<organism evidence="2 4">
    <name type="scientific">Rotaria sordida</name>
    <dbReference type="NCBI Taxonomy" id="392033"/>
    <lineage>
        <taxon>Eukaryota</taxon>
        <taxon>Metazoa</taxon>
        <taxon>Spiralia</taxon>
        <taxon>Gnathifera</taxon>
        <taxon>Rotifera</taxon>
        <taxon>Eurotatoria</taxon>
        <taxon>Bdelloidea</taxon>
        <taxon>Philodinida</taxon>
        <taxon>Philodinidae</taxon>
        <taxon>Rotaria</taxon>
    </lineage>
</organism>
<feature type="compositionally biased region" description="Low complexity" evidence="1">
    <location>
        <begin position="813"/>
        <end position="832"/>
    </location>
</feature>
<evidence type="ECO:0000313" key="3">
    <source>
        <dbReference type="EMBL" id="CAF3713396.1"/>
    </source>
</evidence>
<dbReference type="AlphaFoldDB" id="A0A814L8L9"/>
<reference evidence="2" key="1">
    <citation type="submission" date="2021-02" db="EMBL/GenBank/DDBJ databases">
        <authorList>
            <person name="Nowell W R."/>
        </authorList>
    </citation>
    <scope>NUCLEOTIDE SEQUENCE</scope>
</reference>
<name>A0A814L8L9_9BILA</name>
<accession>A0A814L8L9</accession>
<comment type="caution">
    <text evidence="2">The sequence shown here is derived from an EMBL/GenBank/DDBJ whole genome shotgun (WGS) entry which is preliminary data.</text>
</comment>
<sequence>MSTKNSTNKTPWRYRRFWRLFRREKPSLIDITYSYQYMMRFPRLPITVPPLVPTLMSYRCIDSLNSCFQQQKNKTSYDFCLCRGGSGILAKRNDEDDCESIPKKHSYDNHYQQHTRRRLPKRYSDIVGPSSNRVYLPRKDSIKRDKQTIIHSLSQYNHQYTSFKTKSNENLYKINSHNKKSRDLLSSFSKIETKDNSIIRHRYNSKNKRLSTINAVDQLAHRMQAAMSTELMHSLDRNFVFGDKKPLSLSNCSHINRSQSFHTSTSPTNKWWNKSSDKEHYYYVIPRVKHRLDDEQKSIGTISSLDELTPDYDDDDDDNNHNHNHNNIIIRRINNNNNNNDNTDEIDEEPIIDYNDSKLTFNSDIEDKLITPPTLYDLGVTSSFIVQQTSITPSSETFTQEQSSIPPTPPPLPNTTIQQKKLTFRCRTIADKITADHKLILKDDVDTITEVPEEIPIVPQVEEEHSKKSCPITNIISKPCYLHLSKELLEKTTLRKVSYPISRSYSTYGSISQLNDHNTESTTLRGKTSIINEQSLDGLSSSATTSIIIENEYDHRTSSKIYNDYKRRASLITVPTDNTLSHSYSHSAIIHPMHTHIGVRSSTSSSSNDKLNDNNLSNKKMNIRVINQLNEHLSIRFRQQQQDIYLTKDNNIISENIIDHQSYDPPPEQIKDDIQTNVYDEPNHIEITNTSTIKCSDIPTSTIPPPPPPLPVGGFRPIASQLNRPLSSQRTSIITLPRETNGSEFGCSTGTSTISSKLSDARILRELRTNPLFTKAKQHLEIETDLNGRQLNDSKCYLRLDKCSKGISSTIQNDNSNESLNNNNNNNNNNNTNMETFIMRPNELNAIMNNTAKRTKSLNSTTKDINQITSRTLTKSFLQTQCRQSELELIFQKRAQRNEQQNPT</sequence>
<protein>
    <submittedName>
        <fullName evidence="2">Uncharacterized protein</fullName>
    </submittedName>
</protein>
<gene>
    <name evidence="3" type="ORF">FNK824_LOCUS9978</name>
    <name evidence="2" type="ORF">SEV965_LOCUS13801</name>
</gene>
<dbReference type="EMBL" id="CAJNOU010000665">
    <property type="protein sequence ID" value="CAF1060031.1"/>
    <property type="molecule type" value="Genomic_DNA"/>
</dbReference>
<evidence type="ECO:0000256" key="1">
    <source>
        <dbReference type="SAM" id="MobiDB-lite"/>
    </source>
</evidence>
<feature type="region of interest" description="Disordered" evidence="1">
    <location>
        <begin position="811"/>
        <end position="832"/>
    </location>
</feature>
<dbReference type="Proteomes" id="UP000663874">
    <property type="component" value="Unassembled WGS sequence"/>
</dbReference>
<proteinExistence type="predicted"/>